<comment type="caution">
    <text evidence="6">The sequence shown here is derived from an EMBL/GenBank/DDBJ whole genome shotgun (WGS) entry which is preliminary data.</text>
</comment>
<dbReference type="Proteomes" id="UP001153069">
    <property type="component" value="Unassembled WGS sequence"/>
</dbReference>
<keyword evidence="5" id="KW-0812">Transmembrane</keyword>
<dbReference type="Gene3D" id="3.40.50.11340">
    <property type="match status" value="1"/>
</dbReference>
<dbReference type="FunFam" id="3.40.50.11350:FF:000014">
    <property type="entry name" value="Uncharacterized protein"/>
    <property type="match status" value="1"/>
</dbReference>
<evidence type="ECO:0000256" key="3">
    <source>
        <dbReference type="ARBA" id="ARBA00023277"/>
    </source>
</evidence>
<dbReference type="EMBL" id="CAICTM010001724">
    <property type="protein sequence ID" value="CAB9525784.1"/>
    <property type="molecule type" value="Genomic_DNA"/>
</dbReference>
<protein>
    <submittedName>
        <fullName evidence="6">GDP-fucose protein O-fucosyltransferase</fullName>
    </submittedName>
</protein>
<feature type="region of interest" description="Disordered" evidence="4">
    <location>
        <begin position="1"/>
        <end position="24"/>
    </location>
</feature>
<name>A0A9N8EUK3_9STRA</name>
<dbReference type="CDD" id="cd11296">
    <property type="entry name" value="O-FucT_like"/>
    <property type="match status" value="1"/>
</dbReference>
<dbReference type="PANTHER" id="PTHR31469:SF8">
    <property type="entry name" value="OS07G0641000 PROTEIN"/>
    <property type="match status" value="1"/>
</dbReference>
<dbReference type="InterPro" id="IPR019378">
    <property type="entry name" value="GDP-Fuc_O-FucTrfase"/>
</dbReference>
<sequence>MATEKDSTRPPTAEQNEEPKQDSKMSRLQIMLIALAAFALIGNAMVSASHAFGPDTGHNLAIHGAMDEFKKGIPRKLEKKRQKDGNKELPGSASDKKMDKAQDKLVTKRELPKSENRMDTAVAKSDSTTKKKQEDTPKQSKGIQNKNLPQSKIASLNCDSYGGPSNDFANEMVYWDDIHSDAQYVSPFRKKLGSRRQYMTFEPDGGGWNNIRMAMETVVGLAIATGRILVLPPQKKMYLLGKGDNKQKRHFDFDDFFPMKQMAEENAALDMITMKEFLETEAMTGNLRDKETGKPSFPPGNRTDWNGINQADYDVLREWLRTVAMVPLWRPGQCLATFPAQGNHKSIQELQEMQGTIHKEGLKWESYVGHPVPVDAAPIERMKENMAERKELCVYNETMQDEMVLHFACYHKMHLRLLVHFYCFLFMEDWREDLWMKRFMRDHMRYNDEIQCAAARVLRAMREVARKNDPKGNSDGLFDSFHVRRGDFQYKATRIPAEEIYKNSHEQLTPNTTIFIATDERDKKFFDPLRKHYNIYFLDDFKEALQGVNSNYFGMIDQLVAAKGRIFFGTWFSTFTGFIDRIRGYRSVKDKLPGYQDGTLPTSYYYAVPKKKFEMHEYAPLHGAFFNREFPTSWRDIDKGIGELTTAAV</sequence>
<evidence type="ECO:0000313" key="6">
    <source>
        <dbReference type="EMBL" id="CAB9525784.1"/>
    </source>
</evidence>
<feature type="compositionally biased region" description="Basic and acidic residues" evidence="4">
    <location>
        <begin position="127"/>
        <end position="138"/>
    </location>
</feature>
<evidence type="ECO:0000256" key="5">
    <source>
        <dbReference type="SAM" id="Phobius"/>
    </source>
</evidence>
<dbReference type="GO" id="GO:0016740">
    <property type="term" value="F:transferase activity"/>
    <property type="evidence" value="ECO:0007669"/>
    <property type="project" value="UniProtKB-KW"/>
</dbReference>
<feature type="compositionally biased region" description="Basic and acidic residues" evidence="4">
    <location>
        <begin position="94"/>
        <end position="118"/>
    </location>
</feature>
<dbReference type="Pfam" id="PF10250">
    <property type="entry name" value="O-FucT"/>
    <property type="match status" value="1"/>
</dbReference>
<keyword evidence="2" id="KW-0294">Fucose metabolism</keyword>
<keyword evidence="3" id="KW-0119">Carbohydrate metabolism</keyword>
<dbReference type="OrthoDB" id="1861862at2759"/>
<dbReference type="GO" id="GO:0006004">
    <property type="term" value="P:fucose metabolic process"/>
    <property type="evidence" value="ECO:0007669"/>
    <property type="project" value="UniProtKB-KW"/>
</dbReference>
<evidence type="ECO:0000313" key="7">
    <source>
        <dbReference type="Proteomes" id="UP001153069"/>
    </source>
</evidence>
<keyword evidence="5" id="KW-1133">Transmembrane helix</keyword>
<feature type="transmembrane region" description="Helical" evidence="5">
    <location>
        <begin position="30"/>
        <end position="52"/>
    </location>
</feature>
<evidence type="ECO:0000256" key="1">
    <source>
        <dbReference type="ARBA" id="ARBA00022679"/>
    </source>
</evidence>
<organism evidence="6 7">
    <name type="scientific">Seminavis robusta</name>
    <dbReference type="NCBI Taxonomy" id="568900"/>
    <lineage>
        <taxon>Eukaryota</taxon>
        <taxon>Sar</taxon>
        <taxon>Stramenopiles</taxon>
        <taxon>Ochrophyta</taxon>
        <taxon>Bacillariophyta</taxon>
        <taxon>Bacillariophyceae</taxon>
        <taxon>Bacillariophycidae</taxon>
        <taxon>Naviculales</taxon>
        <taxon>Naviculaceae</taxon>
        <taxon>Seminavis</taxon>
    </lineage>
</organism>
<reference evidence="6" key="1">
    <citation type="submission" date="2020-06" db="EMBL/GenBank/DDBJ databases">
        <authorList>
            <consortium name="Plant Systems Biology data submission"/>
        </authorList>
    </citation>
    <scope>NUCLEOTIDE SEQUENCE</scope>
    <source>
        <strain evidence="6">D6</strain>
    </source>
</reference>
<feature type="region of interest" description="Disordered" evidence="4">
    <location>
        <begin position="75"/>
        <end position="157"/>
    </location>
</feature>
<keyword evidence="7" id="KW-1185">Reference proteome</keyword>
<gene>
    <name evidence="6" type="ORF">SEMRO_1726_G293810.1</name>
</gene>
<feature type="compositionally biased region" description="Polar residues" evidence="4">
    <location>
        <begin position="139"/>
        <end position="157"/>
    </location>
</feature>
<evidence type="ECO:0000256" key="2">
    <source>
        <dbReference type="ARBA" id="ARBA00023253"/>
    </source>
</evidence>
<keyword evidence="1" id="KW-0808">Transferase</keyword>
<dbReference type="PANTHER" id="PTHR31469">
    <property type="entry name" value="OS07G0633600 PROTEIN"/>
    <property type="match status" value="1"/>
</dbReference>
<keyword evidence="5" id="KW-0472">Membrane</keyword>
<evidence type="ECO:0000256" key="4">
    <source>
        <dbReference type="SAM" id="MobiDB-lite"/>
    </source>
</evidence>
<dbReference type="AlphaFoldDB" id="A0A9N8EUK3"/>
<proteinExistence type="predicted"/>
<dbReference type="Gene3D" id="3.40.50.11350">
    <property type="match status" value="1"/>
</dbReference>
<accession>A0A9N8EUK3</accession>